<reference evidence="2 3" key="1">
    <citation type="journal article" date="2016" name="Nat. Commun.">
        <title>Thousands of microbial genomes shed light on interconnected biogeochemical processes in an aquifer system.</title>
        <authorList>
            <person name="Anantharaman K."/>
            <person name="Brown C.T."/>
            <person name="Hug L.A."/>
            <person name="Sharon I."/>
            <person name="Castelle C.J."/>
            <person name="Probst A.J."/>
            <person name="Thomas B.C."/>
            <person name="Singh A."/>
            <person name="Wilkins M.J."/>
            <person name="Karaoz U."/>
            <person name="Brodie E.L."/>
            <person name="Williams K.H."/>
            <person name="Hubbard S.S."/>
            <person name="Banfield J.F."/>
        </authorList>
    </citation>
    <scope>NUCLEOTIDE SEQUENCE [LARGE SCALE GENOMIC DNA]</scope>
</reference>
<comment type="caution">
    <text evidence="2">The sequence shown here is derived from an EMBL/GenBank/DDBJ whole genome shotgun (WGS) entry which is preliminary data.</text>
</comment>
<accession>A0A1F5H2C6</accession>
<proteinExistence type="predicted"/>
<feature type="domain" description="Recombinase" evidence="1">
    <location>
        <begin position="165"/>
        <end position="273"/>
    </location>
</feature>
<name>A0A1F5H2C6_9BACT</name>
<dbReference type="InterPro" id="IPR025827">
    <property type="entry name" value="Zn_ribbon_recom_dom"/>
</dbReference>
<dbReference type="SUPFAM" id="SSF53041">
    <property type="entry name" value="Resolvase-like"/>
    <property type="match status" value="1"/>
</dbReference>
<dbReference type="AlphaFoldDB" id="A0A1F5H2C6"/>
<dbReference type="PANTHER" id="PTHR30461">
    <property type="entry name" value="DNA-INVERTASE FROM LAMBDOID PROPHAGE"/>
    <property type="match status" value="1"/>
</dbReference>
<dbReference type="GO" id="GO:0003677">
    <property type="term" value="F:DNA binding"/>
    <property type="evidence" value="ECO:0007669"/>
    <property type="project" value="InterPro"/>
</dbReference>
<dbReference type="Proteomes" id="UP000177039">
    <property type="component" value="Unassembled WGS sequence"/>
</dbReference>
<evidence type="ECO:0000313" key="2">
    <source>
        <dbReference type="EMBL" id="OGD98283.1"/>
    </source>
</evidence>
<evidence type="ECO:0000259" key="1">
    <source>
        <dbReference type="PROSITE" id="PS51737"/>
    </source>
</evidence>
<dbReference type="Pfam" id="PF13408">
    <property type="entry name" value="Zn_ribbon_recom"/>
    <property type="match status" value="1"/>
</dbReference>
<gene>
    <name evidence="2" type="ORF">A3B54_04195</name>
</gene>
<dbReference type="PROSITE" id="PS51737">
    <property type="entry name" value="RECOMBINASE_DNA_BIND"/>
    <property type="match status" value="1"/>
</dbReference>
<dbReference type="Gene3D" id="3.40.50.1390">
    <property type="entry name" value="Resolvase, N-terminal catalytic domain"/>
    <property type="match status" value="1"/>
</dbReference>
<dbReference type="Pfam" id="PF07508">
    <property type="entry name" value="Recombinase"/>
    <property type="match status" value="1"/>
</dbReference>
<dbReference type="EMBL" id="MFBT01000039">
    <property type="protein sequence ID" value="OGD98283.1"/>
    <property type="molecule type" value="Genomic_DNA"/>
</dbReference>
<dbReference type="CDD" id="cd00338">
    <property type="entry name" value="Ser_Recombinase"/>
    <property type="match status" value="1"/>
</dbReference>
<dbReference type="InterPro" id="IPR006119">
    <property type="entry name" value="Resolv_N"/>
</dbReference>
<protein>
    <recommendedName>
        <fullName evidence="1">Recombinase domain-containing protein</fullName>
    </recommendedName>
</protein>
<dbReference type="InterPro" id="IPR036162">
    <property type="entry name" value="Resolvase-like_N_sf"/>
</dbReference>
<dbReference type="InterPro" id="IPR038109">
    <property type="entry name" value="DNA_bind_recomb_sf"/>
</dbReference>
<dbReference type="InterPro" id="IPR011109">
    <property type="entry name" value="DNA_bind_recombinase_dom"/>
</dbReference>
<evidence type="ECO:0000313" key="3">
    <source>
        <dbReference type="Proteomes" id="UP000177039"/>
    </source>
</evidence>
<dbReference type="PANTHER" id="PTHR30461:SF23">
    <property type="entry name" value="DNA RECOMBINASE-RELATED"/>
    <property type="match status" value="1"/>
</dbReference>
<dbReference type="GO" id="GO:0000150">
    <property type="term" value="F:DNA strand exchange activity"/>
    <property type="evidence" value="ECO:0007669"/>
    <property type="project" value="InterPro"/>
</dbReference>
<dbReference type="SMART" id="SM00857">
    <property type="entry name" value="Resolvase"/>
    <property type="match status" value="1"/>
</dbReference>
<organism evidence="2 3">
    <name type="scientific">Candidatus Curtissbacteria bacterium RIFCSPLOWO2_01_FULL_42_50</name>
    <dbReference type="NCBI Taxonomy" id="1797730"/>
    <lineage>
        <taxon>Bacteria</taxon>
        <taxon>Candidatus Curtissiibacteriota</taxon>
    </lineage>
</organism>
<dbReference type="Gene3D" id="3.90.1750.20">
    <property type="entry name" value="Putative Large Serine Recombinase, Chain B, Domain 2"/>
    <property type="match status" value="1"/>
</dbReference>
<dbReference type="Pfam" id="PF00239">
    <property type="entry name" value="Resolvase"/>
    <property type="match status" value="1"/>
</dbReference>
<sequence>MKMNKSNDSLKYIRYSRKSSEAKEKQALSIQDQISECEKEVRRSNLKVVFKLQESRSAFKPHNRPEFDKMIDLIKSGKANGILTWKPDRLCRNPEEGGIIMQLLQDGVIKEIRTPLGDIYTSDSDHLVLHMQFGMSNQYSRNLSQNVKRGLVHKCERGEYPRPAPIGYESYGDTGQRKMKPHPESFLIVKAFEMASSGGMSLNQILIKVTDLGLRTKKGKKLSKSHLHNILKSPTYFGYFYHNEELFEGTYEPLITKQLYDDVQEALTRRSKPKVKVWEHTYNGLITCGDCGCQITTSVKTKYYKRTDRTAIYTYHHCTHRKGKCSQEPLKGKDLEKLLIENFENISISQEDWQLGIDLFKAKHQEESDKILKRFKFLQNNYNSIQKQISAIIKMRTNQELTKEEFLEQKADLLKQRKDIEEKLNDNQYSADIWLELCTKYLNNAFTARETMENGTLEEKRNLILDLGKNLILKDKKLEFSFKEPYDVLLLPKYRQDMLPD</sequence>
<dbReference type="InterPro" id="IPR050639">
    <property type="entry name" value="SSR_resolvase"/>
</dbReference>